<sequence>MEILRNLYRRRLRTGLTVLGIAVGILAFTVMGAMAEKFNRLIDGGEAYFARRIAIHSTGGLLRLNLLGPEEIEVMKRTPGVRHVETQIMMALDETAGFELAPRFLVGINLPNFARAQLIAGDAARLRLARGSWWRPGDRRVTVLGSAAAHKMKLDVGDIMTARGEAFKVVGILQETLSVPDGWALIPEEDARDLLMSDSALLREMGLDRVWTNAYALVDPGMGEEITDVLARSLRKGFLLHSPEQLARAAGTASNLLNTAILGSGAIAVIVGALAVINTMFFAVGERTREIGIKKAIGAGRWAILGEFLAESVLIGLLGGLLGLSVAAVLNGHAAAEGTPVFLLTPRLAFGALGFATLLGGAAGALPAWRAANLDPVEALRAI</sequence>
<dbReference type="InterPro" id="IPR050250">
    <property type="entry name" value="Macrolide_Exporter_MacB"/>
</dbReference>
<dbReference type="RefSeq" id="WP_209465687.1">
    <property type="nucleotide sequence ID" value="NZ_JAGGLG010000005.1"/>
</dbReference>
<feature type="transmembrane region" description="Helical" evidence="7">
    <location>
        <begin position="12"/>
        <end position="34"/>
    </location>
</feature>
<keyword evidence="2" id="KW-1003">Cell membrane</keyword>
<dbReference type="EMBL" id="JAGGLG010000005">
    <property type="protein sequence ID" value="MBP2017546.1"/>
    <property type="molecule type" value="Genomic_DNA"/>
</dbReference>
<evidence type="ECO:0000256" key="1">
    <source>
        <dbReference type="ARBA" id="ARBA00004651"/>
    </source>
</evidence>
<evidence type="ECO:0000256" key="5">
    <source>
        <dbReference type="ARBA" id="ARBA00023136"/>
    </source>
</evidence>
<comment type="similarity">
    <text evidence="6">Belongs to the ABC-4 integral membrane protein family.</text>
</comment>
<feature type="domain" description="MacB-like periplasmic core" evidence="9">
    <location>
        <begin position="14"/>
        <end position="221"/>
    </location>
</feature>
<keyword evidence="5 7" id="KW-0472">Membrane</keyword>
<keyword evidence="4 7" id="KW-1133">Transmembrane helix</keyword>
<keyword evidence="3 7" id="KW-0812">Transmembrane</keyword>
<feature type="transmembrane region" description="Helical" evidence="7">
    <location>
        <begin position="304"/>
        <end position="328"/>
    </location>
</feature>
<evidence type="ECO:0000313" key="10">
    <source>
        <dbReference type="EMBL" id="MBP2017546.1"/>
    </source>
</evidence>
<evidence type="ECO:0000256" key="7">
    <source>
        <dbReference type="SAM" id="Phobius"/>
    </source>
</evidence>
<name>A0ABS4JPS8_9FIRM</name>
<dbReference type="PANTHER" id="PTHR30572:SF4">
    <property type="entry name" value="ABC TRANSPORTER PERMEASE YTRF"/>
    <property type="match status" value="1"/>
</dbReference>
<dbReference type="InterPro" id="IPR025857">
    <property type="entry name" value="MacB_PCD"/>
</dbReference>
<dbReference type="PANTHER" id="PTHR30572">
    <property type="entry name" value="MEMBRANE COMPONENT OF TRANSPORTER-RELATED"/>
    <property type="match status" value="1"/>
</dbReference>
<feature type="domain" description="ABC3 transporter permease C-terminal" evidence="8">
    <location>
        <begin position="266"/>
        <end position="376"/>
    </location>
</feature>
<evidence type="ECO:0000313" key="11">
    <source>
        <dbReference type="Proteomes" id="UP001519289"/>
    </source>
</evidence>
<dbReference type="Proteomes" id="UP001519289">
    <property type="component" value="Unassembled WGS sequence"/>
</dbReference>
<reference evidence="10 11" key="1">
    <citation type="submission" date="2021-03" db="EMBL/GenBank/DDBJ databases">
        <title>Genomic Encyclopedia of Type Strains, Phase IV (KMG-IV): sequencing the most valuable type-strain genomes for metagenomic binning, comparative biology and taxonomic classification.</title>
        <authorList>
            <person name="Goeker M."/>
        </authorList>
    </citation>
    <scope>NUCLEOTIDE SEQUENCE [LARGE SCALE GENOMIC DNA]</scope>
    <source>
        <strain evidence="10 11">DSM 27138</strain>
    </source>
</reference>
<feature type="transmembrane region" description="Helical" evidence="7">
    <location>
        <begin position="261"/>
        <end position="284"/>
    </location>
</feature>
<evidence type="ECO:0000256" key="3">
    <source>
        <dbReference type="ARBA" id="ARBA00022692"/>
    </source>
</evidence>
<gene>
    <name evidence="10" type="ORF">J2Z79_000929</name>
</gene>
<evidence type="ECO:0000256" key="4">
    <source>
        <dbReference type="ARBA" id="ARBA00022989"/>
    </source>
</evidence>
<evidence type="ECO:0000256" key="2">
    <source>
        <dbReference type="ARBA" id="ARBA00022475"/>
    </source>
</evidence>
<dbReference type="InterPro" id="IPR003838">
    <property type="entry name" value="ABC3_permease_C"/>
</dbReference>
<comment type="caution">
    <text evidence="10">The sequence shown here is derived from an EMBL/GenBank/DDBJ whole genome shotgun (WGS) entry which is preliminary data.</text>
</comment>
<protein>
    <submittedName>
        <fullName evidence="10">ABC transport system permease protein</fullName>
    </submittedName>
</protein>
<accession>A0ABS4JPS8</accession>
<evidence type="ECO:0000259" key="9">
    <source>
        <dbReference type="Pfam" id="PF12704"/>
    </source>
</evidence>
<proteinExistence type="inferred from homology"/>
<dbReference type="Pfam" id="PF12704">
    <property type="entry name" value="MacB_PCD"/>
    <property type="match status" value="1"/>
</dbReference>
<evidence type="ECO:0000256" key="6">
    <source>
        <dbReference type="ARBA" id="ARBA00038076"/>
    </source>
</evidence>
<keyword evidence="11" id="KW-1185">Reference proteome</keyword>
<organism evidence="10 11">
    <name type="scientific">Symbiobacterium terraclitae</name>
    <dbReference type="NCBI Taxonomy" id="557451"/>
    <lineage>
        <taxon>Bacteria</taxon>
        <taxon>Bacillati</taxon>
        <taxon>Bacillota</taxon>
        <taxon>Clostridia</taxon>
        <taxon>Eubacteriales</taxon>
        <taxon>Symbiobacteriaceae</taxon>
        <taxon>Symbiobacterium</taxon>
    </lineage>
</organism>
<dbReference type="Pfam" id="PF02687">
    <property type="entry name" value="FtsX"/>
    <property type="match status" value="1"/>
</dbReference>
<evidence type="ECO:0000259" key="8">
    <source>
        <dbReference type="Pfam" id="PF02687"/>
    </source>
</evidence>
<feature type="transmembrane region" description="Helical" evidence="7">
    <location>
        <begin position="348"/>
        <end position="369"/>
    </location>
</feature>
<comment type="subcellular location">
    <subcellularLocation>
        <location evidence="1">Cell membrane</location>
        <topology evidence="1">Multi-pass membrane protein</topology>
    </subcellularLocation>
</comment>